<gene>
    <name evidence="11" type="ORF">SAMN05660691_03583</name>
</gene>
<dbReference type="GO" id="GO:0051607">
    <property type="term" value="P:defense response to virus"/>
    <property type="evidence" value="ECO:0007669"/>
    <property type="project" value="UniProtKB-KW"/>
</dbReference>
<evidence type="ECO:0000256" key="1">
    <source>
        <dbReference type="ARBA" id="ARBA00012493"/>
    </source>
</evidence>
<keyword evidence="7" id="KW-0051">Antiviral defense</keyword>
<dbReference type="InterPro" id="IPR051083">
    <property type="entry name" value="GrpII_Intron_Splice-Mob/Def"/>
</dbReference>
<evidence type="ECO:0000256" key="5">
    <source>
        <dbReference type="ARBA" id="ARBA00022842"/>
    </source>
</evidence>
<dbReference type="InterPro" id="IPR043502">
    <property type="entry name" value="DNA/RNA_pol_sf"/>
</dbReference>
<dbReference type="GO" id="GO:0003723">
    <property type="term" value="F:RNA binding"/>
    <property type="evidence" value="ECO:0007669"/>
    <property type="project" value="InterPro"/>
</dbReference>
<dbReference type="Pfam" id="PF00078">
    <property type="entry name" value="RVT_1"/>
    <property type="match status" value="1"/>
</dbReference>
<dbReference type="AlphaFoldDB" id="A0A1H6NH38"/>
<dbReference type="NCBIfam" id="NF038233">
    <property type="entry name" value="retron_St85_RT"/>
    <property type="match status" value="1"/>
</dbReference>
<sequence>MKSGIYGILKAEFCDFDAFLSSKPPLHYKVYKIPKRTIGFRTIAQPTPTLKKIQKTLVGLIEPHVKIHPNAAAYRIGKGVKENALSHVNSSYLLKVDLENFFNSITPHMLFKTLKQQHIEINDVDKYVLEQIFFWNRSRRKNGRLILSIGAPSSPFISNVIMSKFDNDISIICDKKGVSYTRYADDMTFSTKEKDVIFSVMADVRRLLRNNFSNKMNVNELKTIFSSKAHNRRVTGVTLTNDNKISIGRDKKRYISALTHKFKFGKLDISDIYHLKGLISYARHVDVGFIRKLQKKYGVTTLELINKYSSEG</sequence>
<dbReference type="InterPro" id="IPR000477">
    <property type="entry name" value="RT_dom"/>
</dbReference>
<dbReference type="Proteomes" id="UP000199371">
    <property type="component" value="Unassembled WGS sequence"/>
</dbReference>
<dbReference type="STRING" id="173990.SAMN05660691_03583"/>
<dbReference type="OrthoDB" id="7055795at2"/>
<evidence type="ECO:0000256" key="4">
    <source>
        <dbReference type="ARBA" id="ARBA00022723"/>
    </source>
</evidence>
<comment type="similarity">
    <text evidence="8">Belongs to the bacterial reverse transcriptase family.</text>
</comment>
<evidence type="ECO:0000313" key="12">
    <source>
        <dbReference type="Proteomes" id="UP000199371"/>
    </source>
</evidence>
<comment type="catalytic activity">
    <reaction evidence="9">
        <text>DNA(n) + a 2'-deoxyribonucleoside 5'-triphosphate = DNA(n+1) + diphosphate</text>
        <dbReference type="Rhea" id="RHEA:22508"/>
        <dbReference type="Rhea" id="RHEA-COMP:17339"/>
        <dbReference type="Rhea" id="RHEA-COMP:17340"/>
        <dbReference type="ChEBI" id="CHEBI:33019"/>
        <dbReference type="ChEBI" id="CHEBI:61560"/>
        <dbReference type="ChEBI" id="CHEBI:173112"/>
        <dbReference type="EC" id="2.7.7.49"/>
    </reaction>
</comment>
<evidence type="ECO:0000256" key="7">
    <source>
        <dbReference type="ARBA" id="ARBA00023118"/>
    </source>
</evidence>
<keyword evidence="12" id="KW-1185">Reference proteome</keyword>
<evidence type="ECO:0000256" key="2">
    <source>
        <dbReference type="ARBA" id="ARBA00022679"/>
    </source>
</evidence>
<keyword evidence="6 11" id="KW-0695">RNA-directed DNA polymerase</keyword>
<dbReference type="RefSeq" id="WP_092796236.1">
    <property type="nucleotide sequence ID" value="NZ_FNXF01000018.1"/>
</dbReference>
<dbReference type="PRINTS" id="PR00866">
    <property type="entry name" value="RNADNAPOLMS"/>
</dbReference>
<evidence type="ECO:0000259" key="10">
    <source>
        <dbReference type="PROSITE" id="PS50878"/>
    </source>
</evidence>
<dbReference type="PROSITE" id="PS50878">
    <property type="entry name" value="RT_POL"/>
    <property type="match status" value="1"/>
</dbReference>
<reference evidence="12" key="1">
    <citation type="submission" date="2016-10" db="EMBL/GenBank/DDBJ databases">
        <authorList>
            <person name="Varghese N."/>
            <person name="Submissions S."/>
        </authorList>
    </citation>
    <scope>NUCLEOTIDE SEQUENCE [LARGE SCALE GENOMIC DNA]</scope>
    <source>
        <strain evidence="12">DSM 17616</strain>
    </source>
</reference>
<dbReference type="GO" id="GO:0046872">
    <property type="term" value="F:metal ion binding"/>
    <property type="evidence" value="ECO:0007669"/>
    <property type="project" value="UniProtKB-KW"/>
</dbReference>
<dbReference type="GO" id="GO:0003964">
    <property type="term" value="F:RNA-directed DNA polymerase activity"/>
    <property type="evidence" value="ECO:0007669"/>
    <property type="project" value="UniProtKB-KW"/>
</dbReference>
<keyword evidence="2" id="KW-0808">Transferase</keyword>
<evidence type="ECO:0000256" key="6">
    <source>
        <dbReference type="ARBA" id="ARBA00022918"/>
    </source>
</evidence>
<keyword evidence="5" id="KW-0460">Magnesium</keyword>
<dbReference type="PANTHER" id="PTHR34047:SF7">
    <property type="entry name" value="RNA-DIRECTED DNA POLYMERASE"/>
    <property type="match status" value="1"/>
</dbReference>
<protein>
    <recommendedName>
        <fullName evidence="1">RNA-directed DNA polymerase</fullName>
        <ecNumber evidence="1">2.7.7.49</ecNumber>
    </recommendedName>
</protein>
<feature type="domain" description="Reverse transcriptase" evidence="10">
    <location>
        <begin position="14"/>
        <end position="239"/>
    </location>
</feature>
<organism evidence="11 12">
    <name type="scientific">Rheinheimera pacifica</name>
    <dbReference type="NCBI Taxonomy" id="173990"/>
    <lineage>
        <taxon>Bacteria</taxon>
        <taxon>Pseudomonadati</taxon>
        <taxon>Pseudomonadota</taxon>
        <taxon>Gammaproteobacteria</taxon>
        <taxon>Chromatiales</taxon>
        <taxon>Chromatiaceae</taxon>
        <taxon>Rheinheimera</taxon>
    </lineage>
</organism>
<keyword evidence="3" id="KW-0548">Nucleotidyltransferase</keyword>
<evidence type="ECO:0000313" key="11">
    <source>
        <dbReference type="EMBL" id="SEI09529.1"/>
    </source>
</evidence>
<keyword evidence="4" id="KW-0479">Metal-binding</keyword>
<dbReference type="EC" id="2.7.7.49" evidence="1"/>
<accession>A0A1H6NH38</accession>
<dbReference type="InterPro" id="IPR000123">
    <property type="entry name" value="Reverse_transcriptase_msDNA"/>
</dbReference>
<dbReference type="EMBL" id="FNXF01000018">
    <property type="protein sequence ID" value="SEI09529.1"/>
    <property type="molecule type" value="Genomic_DNA"/>
</dbReference>
<name>A0A1H6NH38_9GAMM</name>
<evidence type="ECO:0000256" key="9">
    <source>
        <dbReference type="ARBA" id="ARBA00048173"/>
    </source>
</evidence>
<dbReference type="SUPFAM" id="SSF56672">
    <property type="entry name" value="DNA/RNA polymerases"/>
    <property type="match status" value="1"/>
</dbReference>
<evidence type="ECO:0000256" key="3">
    <source>
        <dbReference type="ARBA" id="ARBA00022695"/>
    </source>
</evidence>
<evidence type="ECO:0000256" key="8">
    <source>
        <dbReference type="ARBA" id="ARBA00034120"/>
    </source>
</evidence>
<dbReference type="PANTHER" id="PTHR34047">
    <property type="entry name" value="NUCLEAR INTRON MATURASE 1, MITOCHONDRIAL-RELATED"/>
    <property type="match status" value="1"/>
</dbReference>
<proteinExistence type="inferred from homology"/>
<dbReference type="CDD" id="cd03487">
    <property type="entry name" value="RT_Bac_retron_II"/>
    <property type="match status" value="1"/>
</dbReference>